<dbReference type="SUPFAM" id="SSF89392">
    <property type="entry name" value="Prokaryotic lipoproteins and lipoprotein localization factors"/>
    <property type="match status" value="1"/>
</dbReference>
<evidence type="ECO:0000313" key="4">
    <source>
        <dbReference type="Proteomes" id="UP000276888"/>
    </source>
</evidence>
<feature type="transmembrane region" description="Helical" evidence="2">
    <location>
        <begin position="12"/>
        <end position="35"/>
    </location>
</feature>
<dbReference type="KEGG" id="mlv:CVS47_00396"/>
<sequence>MSPARRAARRRALTWTAAVGVPVLVGAAILVPVAASGATDLPDKTPAELLAFAAASDVTALSGTVEQSSDLGLPDLGSLAGSTDDGASAADADDLLELVTGSHTAKVYLSGDSARVQVLDQLGERNVYVDGASDQAWFVDSETRTATQLSFPDARQHDTAPTDTTLPTPEAMLDQALAKLDETTDVTVGADGRVAGRDVYELVLTPRSQDTLVGELRFAIDGETGVALSASVTARGASDPAFSVGFTQVDFSAPDASVFAFTPGDDVQVTQKDIALPDGDHAKKPADATAPTVFGTGWSAVAELPSRGSGALADLDPSQSAMLNSVTTAVDGGRVLQTSLLSVVLTDDGRVLVGAVPADRLVEAAQTGS</sequence>
<name>A0A3Q9IWP7_9MICO</name>
<keyword evidence="2" id="KW-0812">Transmembrane</keyword>
<protein>
    <recommendedName>
        <fullName evidence="5">Outer-membrane lipoprotein carrier protein</fullName>
    </recommendedName>
</protein>
<feature type="region of interest" description="Disordered" evidence="1">
    <location>
        <begin position="148"/>
        <end position="167"/>
    </location>
</feature>
<dbReference type="OrthoDB" id="4822274at2"/>
<dbReference type="AlphaFoldDB" id="A0A3Q9IWP7"/>
<proteinExistence type="predicted"/>
<dbReference type="InterPro" id="IPR006311">
    <property type="entry name" value="TAT_signal"/>
</dbReference>
<dbReference type="EMBL" id="CP031423">
    <property type="protein sequence ID" value="AZS35798.1"/>
    <property type="molecule type" value="Genomic_DNA"/>
</dbReference>
<evidence type="ECO:0000256" key="1">
    <source>
        <dbReference type="SAM" id="MobiDB-lite"/>
    </source>
</evidence>
<dbReference type="PANTHER" id="PTHR37507:SF2">
    <property type="entry name" value="SPORULATION PROTEIN YDCC"/>
    <property type="match status" value="1"/>
</dbReference>
<keyword evidence="4" id="KW-1185">Reference proteome</keyword>
<dbReference type="PANTHER" id="PTHR37507">
    <property type="entry name" value="SPORULATION PROTEIN YDCC"/>
    <property type="match status" value="1"/>
</dbReference>
<organism evidence="3 4">
    <name type="scientific">Microbacterium lemovicicum</name>
    <dbReference type="NCBI Taxonomy" id="1072463"/>
    <lineage>
        <taxon>Bacteria</taxon>
        <taxon>Bacillati</taxon>
        <taxon>Actinomycetota</taxon>
        <taxon>Actinomycetes</taxon>
        <taxon>Micrococcales</taxon>
        <taxon>Microbacteriaceae</taxon>
        <taxon>Microbacterium</taxon>
    </lineage>
</organism>
<dbReference type="Proteomes" id="UP000276888">
    <property type="component" value="Chromosome"/>
</dbReference>
<reference evidence="3 4" key="1">
    <citation type="submission" date="2018-08" db="EMBL/GenBank/DDBJ databases">
        <title>Microbacterium lemovicicum sp. nov., a bacterium isolated from a natural uranium-rich soil.</title>
        <authorList>
            <person name="ORTET P."/>
        </authorList>
    </citation>
    <scope>NUCLEOTIDE SEQUENCE [LARGE SCALE GENOMIC DNA]</scope>
    <source>
        <strain evidence="3 4">Viu22</strain>
    </source>
</reference>
<dbReference type="InterPro" id="IPR052944">
    <property type="entry name" value="Sporulation_related"/>
</dbReference>
<dbReference type="RefSeq" id="WP_127094577.1">
    <property type="nucleotide sequence ID" value="NZ_CP031423.1"/>
</dbReference>
<keyword evidence="2" id="KW-0472">Membrane</keyword>
<gene>
    <name evidence="3" type="ORF">CVS47_00396</name>
</gene>
<evidence type="ECO:0000256" key="2">
    <source>
        <dbReference type="SAM" id="Phobius"/>
    </source>
</evidence>
<accession>A0A3Q9IWP7</accession>
<dbReference type="InterPro" id="IPR029046">
    <property type="entry name" value="LolA/LolB/LppX"/>
</dbReference>
<evidence type="ECO:0000313" key="3">
    <source>
        <dbReference type="EMBL" id="AZS35798.1"/>
    </source>
</evidence>
<keyword evidence="2" id="KW-1133">Transmembrane helix</keyword>
<evidence type="ECO:0008006" key="5">
    <source>
        <dbReference type="Google" id="ProtNLM"/>
    </source>
</evidence>
<dbReference type="Gene3D" id="2.50.20.10">
    <property type="entry name" value="Lipoprotein localisation LolA/LolB/LppX"/>
    <property type="match status" value="1"/>
</dbReference>
<dbReference type="PROSITE" id="PS51318">
    <property type="entry name" value="TAT"/>
    <property type="match status" value="1"/>
</dbReference>